<dbReference type="AlphaFoldDB" id="A0AA43RJE8"/>
<organism evidence="6 7">
    <name type="scientific">Phoenicibacter congonensis</name>
    <dbReference type="NCBI Taxonomy" id="1944646"/>
    <lineage>
        <taxon>Bacteria</taxon>
        <taxon>Bacillati</taxon>
        <taxon>Actinomycetota</taxon>
        <taxon>Coriobacteriia</taxon>
        <taxon>Eggerthellales</taxon>
        <taxon>Eggerthellaceae</taxon>
        <taxon>Phoenicibacter</taxon>
    </lineage>
</organism>
<feature type="non-terminal residue" evidence="6">
    <location>
        <position position="557"/>
    </location>
</feature>
<evidence type="ECO:0000259" key="3">
    <source>
        <dbReference type="Pfam" id="PF05592"/>
    </source>
</evidence>
<keyword evidence="6" id="KW-0378">Hydrolase</keyword>
<dbReference type="InterPro" id="IPR008902">
    <property type="entry name" value="Rhamnosid_concanavalin"/>
</dbReference>
<dbReference type="InterPro" id="IPR013737">
    <property type="entry name" value="Bac_rhamnosid_N"/>
</dbReference>
<dbReference type="Proteomes" id="UP001168575">
    <property type="component" value="Unassembled WGS sequence"/>
</dbReference>
<dbReference type="PANTHER" id="PTHR33307">
    <property type="entry name" value="ALPHA-RHAMNOSIDASE (EUROFUNG)"/>
    <property type="match status" value="1"/>
</dbReference>
<dbReference type="EC" id="3.2.1.40" evidence="2"/>
<dbReference type="GO" id="GO:0030596">
    <property type="term" value="F:alpha-L-rhamnosidase activity"/>
    <property type="evidence" value="ECO:0007669"/>
    <property type="project" value="UniProtKB-EC"/>
</dbReference>
<protein>
    <recommendedName>
        <fullName evidence="2">alpha-L-rhamnosidase</fullName>
        <ecNumber evidence="2">3.2.1.40</ecNumber>
    </recommendedName>
</protein>
<dbReference type="InterPro" id="IPR008928">
    <property type="entry name" value="6-hairpin_glycosidase_sf"/>
</dbReference>
<reference evidence="6" key="1">
    <citation type="submission" date="2023-07" db="EMBL/GenBank/DDBJ databases">
        <title>Between Cages and Wild: Unraveling the Impact of Captivity on Animal Microbiomes and Antimicrobial Resistance.</title>
        <authorList>
            <person name="Schmartz G.P."/>
            <person name="Rehner J."/>
            <person name="Schuff M.J."/>
            <person name="Becker S.L."/>
            <person name="Kravczyk M."/>
            <person name="Gurevich A."/>
            <person name="Francke R."/>
            <person name="Mueller R."/>
            <person name="Keller V."/>
            <person name="Keller A."/>
        </authorList>
    </citation>
    <scope>NUCLEOTIDE SEQUENCE</scope>
    <source>
        <strain evidence="6">S12M_St_49</strain>
    </source>
</reference>
<evidence type="ECO:0000256" key="2">
    <source>
        <dbReference type="ARBA" id="ARBA00012652"/>
    </source>
</evidence>
<feature type="domain" description="Bacterial alpha-L-rhamnosidase N-terminal" evidence="4">
    <location>
        <begin position="2"/>
        <end position="108"/>
    </location>
</feature>
<dbReference type="Gene3D" id="2.60.120.260">
    <property type="entry name" value="Galactose-binding domain-like"/>
    <property type="match status" value="2"/>
</dbReference>
<keyword evidence="7" id="KW-1185">Reference proteome</keyword>
<gene>
    <name evidence="6" type="ORF">Q3982_09240</name>
</gene>
<evidence type="ECO:0000313" key="7">
    <source>
        <dbReference type="Proteomes" id="UP001168575"/>
    </source>
</evidence>
<proteinExistence type="predicted"/>
<accession>A0AA43RJE8</accession>
<dbReference type="EMBL" id="JAUMVS010000337">
    <property type="protein sequence ID" value="MDO4842845.1"/>
    <property type="molecule type" value="Genomic_DNA"/>
</dbReference>
<name>A0AA43RJE8_9ACTN</name>
<dbReference type="Pfam" id="PF08531">
    <property type="entry name" value="Bac_rhamnosid_N"/>
    <property type="match status" value="1"/>
</dbReference>
<dbReference type="InterPro" id="IPR035396">
    <property type="entry name" value="Bac_rhamnosid6H"/>
</dbReference>
<dbReference type="InterPro" id="IPR012341">
    <property type="entry name" value="6hp_glycosidase-like_sf"/>
</dbReference>
<dbReference type="InterPro" id="IPR016007">
    <property type="entry name" value="Alpha_rhamnosid"/>
</dbReference>
<evidence type="ECO:0000259" key="4">
    <source>
        <dbReference type="Pfam" id="PF08531"/>
    </source>
</evidence>
<feature type="domain" description="Alpha-L-rhamnosidase six-hairpin glycosidase" evidence="5">
    <location>
        <begin position="226"/>
        <end position="557"/>
    </location>
</feature>
<dbReference type="GO" id="GO:0005975">
    <property type="term" value="P:carbohydrate metabolic process"/>
    <property type="evidence" value="ECO:0007669"/>
    <property type="project" value="InterPro"/>
</dbReference>
<dbReference type="SUPFAM" id="SSF48208">
    <property type="entry name" value="Six-hairpin glycosidases"/>
    <property type="match status" value="1"/>
</dbReference>
<comment type="caution">
    <text evidence="6">The sequence shown here is derived from an EMBL/GenBank/DDBJ whole genome shotgun (WGS) entry which is preliminary data.</text>
</comment>
<evidence type="ECO:0000313" key="6">
    <source>
        <dbReference type="EMBL" id="MDO4842845.1"/>
    </source>
</evidence>
<dbReference type="Pfam" id="PF05592">
    <property type="entry name" value="Bac_rhamnosid"/>
    <property type="match status" value="1"/>
</dbReference>
<evidence type="ECO:0000256" key="1">
    <source>
        <dbReference type="ARBA" id="ARBA00001445"/>
    </source>
</evidence>
<dbReference type="PANTHER" id="PTHR33307:SF6">
    <property type="entry name" value="ALPHA-RHAMNOSIDASE (EUROFUNG)-RELATED"/>
    <property type="match status" value="1"/>
</dbReference>
<dbReference type="Gene3D" id="1.50.10.10">
    <property type="match status" value="1"/>
</dbReference>
<evidence type="ECO:0000259" key="5">
    <source>
        <dbReference type="Pfam" id="PF17389"/>
    </source>
</evidence>
<feature type="domain" description="Alpha-L-rhamnosidase concanavalin-like" evidence="3">
    <location>
        <begin position="119"/>
        <end position="220"/>
    </location>
</feature>
<comment type="catalytic activity">
    <reaction evidence="1">
        <text>Hydrolysis of terminal non-reducing alpha-L-rhamnose residues in alpha-L-rhamnosides.</text>
        <dbReference type="EC" id="3.2.1.40"/>
    </reaction>
</comment>
<sequence length="557" mass="62093">MLVGDGWYNCKDFKPDAKKFKPEHAVLFQIRLDYEDGSSENILSDGQVLVQKSPIQSSDLFAGEVYDARLERDGWDCPGFDAGGWRKGIPSGHCYGNLEAQYGPPVRPTREIKAVKLMRSPKGETILDFGQNMAGVLRVRTNLPAGARLVLDHFETLDQHGNYFDNILLSKLTGHRQQDTYISDGKPAVFVPRFTYHGFRYVRVTSPGEIKPEDFTALALSTDQEELGTFTTSRGDINRLYENTLWSQRSNMLSIPTDCPQREKAGWCGDIQIYAGTSMLNANTTPLLTRWLRSLRCDQHANGAVPMVVPYAGSYPMQGKIHKLLYHSDGPLGQAGWGDAACIVPWRMYEGTGNTHILREQYASMKKWCDYVISTAEKCRGKQKLPETLDRYLWNTGFQFGEWLIPSQAGKSSGKKTDSAVYCAPIFGWRSCCIMANTAALLGHGGDEFYYRDIASKMEKAIRQAVIGADGSALPDLMGAYVLVIAFDLADGALREKLAQKLLLKIEENGDCLDTGFLATPYLLDTLCKIGRADKAYAILLQEKCPSWLYEVQQGAT</sequence>
<dbReference type="Pfam" id="PF17389">
    <property type="entry name" value="Bac_rhamnosid6H"/>
    <property type="match status" value="1"/>
</dbReference>